<proteinExistence type="predicted"/>
<keyword evidence="2" id="KW-0732">Signal</keyword>
<evidence type="ECO:0000313" key="3">
    <source>
        <dbReference type="EMBL" id="EMC95509.1"/>
    </source>
</evidence>
<dbReference type="HOGENOM" id="CLU_1481722_0_0_1"/>
<dbReference type="AlphaFoldDB" id="M2N8W0"/>
<protein>
    <submittedName>
        <fullName evidence="3">Uncharacterized protein</fullName>
    </submittedName>
</protein>
<keyword evidence="4" id="KW-1185">Reference proteome</keyword>
<dbReference type="GeneID" id="19108964"/>
<dbReference type="RefSeq" id="XP_007677944.1">
    <property type="nucleotide sequence ID" value="XM_007679754.1"/>
</dbReference>
<name>M2N8W0_BAUPA</name>
<feature type="signal peptide" evidence="2">
    <location>
        <begin position="1"/>
        <end position="21"/>
    </location>
</feature>
<accession>M2N8W0</accession>
<feature type="region of interest" description="Disordered" evidence="1">
    <location>
        <begin position="132"/>
        <end position="152"/>
    </location>
</feature>
<sequence length="182" mass="19667">MHKVLEVAVAAKSLGLLTVLATTSRGTSEKRLPQMGGKRLPRSHVPTLRIHEGSVVSKLLHPLSNEEYAGLCRILETAVAAKRVKLHAALSAIRREYPSAGSPVQAVEKEVGAAERELQVILAAKCRQTPSPTASAWSLGTSTSRSGRKWKPTVKARQNFKAVLGDGGRQAAYSKQREAERL</sequence>
<evidence type="ECO:0000256" key="2">
    <source>
        <dbReference type="SAM" id="SignalP"/>
    </source>
</evidence>
<dbReference type="EMBL" id="KB445557">
    <property type="protein sequence ID" value="EMC95509.1"/>
    <property type="molecule type" value="Genomic_DNA"/>
</dbReference>
<evidence type="ECO:0000256" key="1">
    <source>
        <dbReference type="SAM" id="MobiDB-lite"/>
    </source>
</evidence>
<evidence type="ECO:0000313" key="4">
    <source>
        <dbReference type="Proteomes" id="UP000011761"/>
    </source>
</evidence>
<dbReference type="Proteomes" id="UP000011761">
    <property type="component" value="Unassembled WGS sequence"/>
</dbReference>
<feature type="compositionally biased region" description="Polar residues" evidence="1">
    <location>
        <begin position="132"/>
        <end position="145"/>
    </location>
</feature>
<reference evidence="3 4" key="1">
    <citation type="journal article" date="2012" name="PLoS Pathog.">
        <title>Diverse lifestyles and strategies of plant pathogenesis encoded in the genomes of eighteen Dothideomycetes fungi.</title>
        <authorList>
            <person name="Ohm R.A."/>
            <person name="Feau N."/>
            <person name="Henrissat B."/>
            <person name="Schoch C.L."/>
            <person name="Horwitz B.A."/>
            <person name="Barry K.W."/>
            <person name="Condon B.J."/>
            <person name="Copeland A.C."/>
            <person name="Dhillon B."/>
            <person name="Glaser F."/>
            <person name="Hesse C.N."/>
            <person name="Kosti I."/>
            <person name="LaButti K."/>
            <person name="Lindquist E.A."/>
            <person name="Lucas S."/>
            <person name="Salamov A.A."/>
            <person name="Bradshaw R.E."/>
            <person name="Ciuffetti L."/>
            <person name="Hamelin R.C."/>
            <person name="Kema G.H.J."/>
            <person name="Lawrence C."/>
            <person name="Scott J.A."/>
            <person name="Spatafora J.W."/>
            <person name="Turgeon B.G."/>
            <person name="de Wit P.J.G.M."/>
            <person name="Zhong S."/>
            <person name="Goodwin S.B."/>
            <person name="Grigoriev I.V."/>
        </authorList>
    </citation>
    <scope>NUCLEOTIDE SEQUENCE [LARGE SCALE GENOMIC DNA]</scope>
    <source>
        <strain evidence="3 4">UAMH 10762</strain>
    </source>
</reference>
<organism evidence="3 4">
    <name type="scientific">Baudoinia panamericana (strain UAMH 10762)</name>
    <name type="common">Angels' share fungus</name>
    <name type="synonym">Baudoinia compniacensis (strain UAMH 10762)</name>
    <dbReference type="NCBI Taxonomy" id="717646"/>
    <lineage>
        <taxon>Eukaryota</taxon>
        <taxon>Fungi</taxon>
        <taxon>Dikarya</taxon>
        <taxon>Ascomycota</taxon>
        <taxon>Pezizomycotina</taxon>
        <taxon>Dothideomycetes</taxon>
        <taxon>Dothideomycetidae</taxon>
        <taxon>Mycosphaerellales</taxon>
        <taxon>Teratosphaeriaceae</taxon>
        <taxon>Baudoinia</taxon>
    </lineage>
</organism>
<gene>
    <name evidence="3" type="ORF">BAUCODRAFT_149467</name>
</gene>
<dbReference type="KEGG" id="bcom:BAUCODRAFT_149467"/>
<feature type="chain" id="PRO_5004021988" evidence="2">
    <location>
        <begin position="22"/>
        <end position="182"/>
    </location>
</feature>